<keyword evidence="2" id="KW-1185">Reference proteome</keyword>
<reference evidence="2" key="1">
    <citation type="submission" date="2020-08" db="EMBL/GenBank/DDBJ databases">
        <title>Lacibacter sp. S13-6-6 genome sequencing.</title>
        <authorList>
            <person name="Jin L."/>
        </authorList>
    </citation>
    <scope>NUCLEOTIDE SEQUENCE [LARGE SCALE GENOMIC DNA]</scope>
    <source>
        <strain evidence="2">S13-6-6</strain>
    </source>
</reference>
<accession>A0A7G5XHG8</accession>
<dbReference type="RefSeq" id="WP_182803524.1">
    <property type="nucleotide sequence ID" value="NZ_CP060007.1"/>
</dbReference>
<organism evidence="1 2">
    <name type="scientific">Lacibacter sediminis</name>
    <dbReference type="NCBI Taxonomy" id="2760713"/>
    <lineage>
        <taxon>Bacteria</taxon>
        <taxon>Pseudomonadati</taxon>
        <taxon>Bacteroidota</taxon>
        <taxon>Chitinophagia</taxon>
        <taxon>Chitinophagales</taxon>
        <taxon>Chitinophagaceae</taxon>
        <taxon>Lacibacter</taxon>
    </lineage>
</organism>
<proteinExistence type="predicted"/>
<dbReference type="Gene3D" id="3.30.565.40">
    <property type="entry name" value="Fervidobacterium nodosum Rt17-B1 like"/>
    <property type="match status" value="1"/>
</dbReference>
<evidence type="ECO:0000313" key="1">
    <source>
        <dbReference type="EMBL" id="QNA44921.1"/>
    </source>
</evidence>
<protein>
    <submittedName>
        <fullName evidence="1">Uncharacterized protein</fullName>
    </submittedName>
</protein>
<dbReference type="EMBL" id="CP060007">
    <property type="protein sequence ID" value="QNA44921.1"/>
    <property type="molecule type" value="Genomic_DNA"/>
</dbReference>
<dbReference type="AlphaFoldDB" id="A0A7G5XHG8"/>
<gene>
    <name evidence="1" type="ORF">H4075_01595</name>
</gene>
<dbReference type="Proteomes" id="UP000515344">
    <property type="component" value="Chromosome"/>
</dbReference>
<sequence>MRKISLLVFLFPTLLHSQVTVKEIKETHPLRKTEEYIFPIIKGKSGTVSNRINNALCSDFLDVDRNKIKKSIFENIWPGEENNFGLLSDISYEVLQNSKRILSISISAEGCGAYCEPFTRYYNFDLQTGKEFKLEELLTPSGKKLLLEAMNKQKKELLQQKIRSAKELLSKKGSSVDKDDKEYYEEMIEVYSNCLKSQLYNSLEYIQFSLQEKTLVVFADRCSAHVNRNVDELGDFEYGFSLANWKKHFSTYGLSLITK</sequence>
<name>A0A7G5XHG8_9BACT</name>
<evidence type="ECO:0000313" key="2">
    <source>
        <dbReference type="Proteomes" id="UP000515344"/>
    </source>
</evidence>
<dbReference type="KEGG" id="lacs:H4075_01595"/>